<evidence type="ECO:0000313" key="3">
    <source>
        <dbReference type="Proteomes" id="UP000823933"/>
    </source>
</evidence>
<dbReference type="InterPro" id="IPR013783">
    <property type="entry name" value="Ig-like_fold"/>
</dbReference>
<feature type="domain" description="Fibronectin type-III" evidence="1">
    <location>
        <begin position="236"/>
        <end position="331"/>
    </location>
</feature>
<dbReference type="InterPro" id="IPR036116">
    <property type="entry name" value="FN3_sf"/>
</dbReference>
<evidence type="ECO:0000313" key="2">
    <source>
        <dbReference type="EMBL" id="HIW08377.1"/>
    </source>
</evidence>
<gene>
    <name evidence="2" type="ORF">H9890_03115</name>
</gene>
<name>A0A9D1Q841_9FIRM</name>
<dbReference type="EMBL" id="DXHQ01000037">
    <property type="protein sequence ID" value="HIW08377.1"/>
    <property type="molecule type" value="Genomic_DNA"/>
</dbReference>
<dbReference type="InterPro" id="IPR003961">
    <property type="entry name" value="FN3_dom"/>
</dbReference>
<sequence>MALVKLSTKLVGSTVKLNENSSPVEFVVAHQNSPSSAYSGFEGGTVLVRKGAHSSRIWGEDNGERYYNYPDDCEIHTWLNNTYLNTLDSDIQAAVKQVKIPYVSDVDYGGAGSVNQGSNGLSCKVFLLSLAEVGFSATSGYSGVPDEGTVLSWFASSGDDARNLNGNDWWLRTPAPASSGQYAYYCTDGGSYPWMSQGFNAGDTTRSHYIRPVLVLPNDLFVLDDGTVITNQPPSAPGSITASNVIGNQQSTVTLTAATDEDGTIANYIYERKVDSGQWTQFSSANSLTATDSIDDSWTTVTYRAKAVDNMGAEGPYVTSEAYTVVHNQPPTAPGSIYVTNVVGGQDAIITLTAATDSDGTVENYVYERRVDGGSDWDVIATTSALSTTDHISSDWGTVTYRAKAVDDDGASGPYVTSEQSAVNVGWITIGGPDTAMGQQIKPFTLSAAISVSGQTGVTGIAVTGYMDGAKVLDAILDQGENAEISVDTRILASGQHTIQMTAEKTDLLPANKAWQFAIPFNALPDGGRAEQLRDDQGNPIFPRTTSQQVIGKHGVSIQNDIDALEKSFRGLTGHLEQVDAVYLGSAGAQTELPRESGVHYCFGVYSTAGSTNFTMVLISAGSSAAKTLDGNVTIGASADKFTAMLNGSNAAIVQYFKFVVDSEAEIVTNPVALFTALEQPHVFSASGGSTSSVTDQTEALETIIADNANHNYYVLTGTDGTKYYIAAQDVIQPSTGSFTGPVYQDDQGTTLYAGRTLTMVDTSNVAALFQPLAATVYDVTTQGTSVSAGSNINETLLAMIEAQPTWHRYAIPGSGGETYYVLSEAVISPDAMNAPDVYYCTDGSTYYTGGTLLLLAIGNVGDIMTFAGQQWIISHKTASEAYLTLNGLSGNSTWYDLQQKCTNFANSLNEAQKNCLKSVTAGNTSGKVFVATKDQMNGGFSYFNSNSRRSVGSVYWTSTKYSSDRAWFVDSGGRLYGDGGYDYYKSNSLGFRPSICIDLTKL</sequence>
<comment type="caution">
    <text evidence="2">The sequence shown here is derived from an EMBL/GenBank/DDBJ whole genome shotgun (WGS) entry which is preliminary data.</text>
</comment>
<dbReference type="AlphaFoldDB" id="A0A9D1Q841"/>
<protein>
    <recommendedName>
        <fullName evidence="1">Fibronectin type-III domain-containing protein</fullName>
    </recommendedName>
</protein>
<dbReference type="SUPFAM" id="SSF49265">
    <property type="entry name" value="Fibronectin type III"/>
    <property type="match status" value="1"/>
</dbReference>
<organism evidence="2 3">
    <name type="scientific">Candidatus Faecalibacterium intestinigallinarum</name>
    <dbReference type="NCBI Taxonomy" id="2838581"/>
    <lineage>
        <taxon>Bacteria</taxon>
        <taxon>Bacillati</taxon>
        <taxon>Bacillota</taxon>
        <taxon>Clostridia</taxon>
        <taxon>Eubacteriales</taxon>
        <taxon>Oscillospiraceae</taxon>
        <taxon>Faecalibacterium</taxon>
    </lineage>
</organism>
<evidence type="ECO:0000259" key="1">
    <source>
        <dbReference type="PROSITE" id="PS50853"/>
    </source>
</evidence>
<dbReference type="Pfam" id="PF19789">
    <property type="entry name" value="DUF6273"/>
    <property type="match status" value="1"/>
</dbReference>
<dbReference type="Gene3D" id="2.60.40.10">
    <property type="entry name" value="Immunoglobulins"/>
    <property type="match status" value="1"/>
</dbReference>
<dbReference type="PROSITE" id="PS50853">
    <property type="entry name" value="FN3"/>
    <property type="match status" value="1"/>
</dbReference>
<proteinExistence type="predicted"/>
<reference evidence="2" key="2">
    <citation type="submission" date="2021-04" db="EMBL/GenBank/DDBJ databases">
        <authorList>
            <person name="Gilroy R."/>
        </authorList>
    </citation>
    <scope>NUCLEOTIDE SEQUENCE</scope>
    <source>
        <strain evidence="2">ChiHcolR34-3080</strain>
    </source>
</reference>
<accession>A0A9D1Q841</accession>
<dbReference type="Proteomes" id="UP000823933">
    <property type="component" value="Unassembled WGS sequence"/>
</dbReference>
<dbReference type="InterPro" id="IPR046240">
    <property type="entry name" value="DUF6273"/>
</dbReference>
<reference evidence="2" key="1">
    <citation type="journal article" date="2021" name="PeerJ">
        <title>Extensive microbial diversity within the chicken gut microbiome revealed by metagenomics and culture.</title>
        <authorList>
            <person name="Gilroy R."/>
            <person name="Ravi A."/>
            <person name="Getino M."/>
            <person name="Pursley I."/>
            <person name="Horton D.L."/>
            <person name="Alikhan N.F."/>
            <person name="Baker D."/>
            <person name="Gharbi K."/>
            <person name="Hall N."/>
            <person name="Watson M."/>
            <person name="Adriaenssens E.M."/>
            <person name="Foster-Nyarko E."/>
            <person name="Jarju S."/>
            <person name="Secka A."/>
            <person name="Antonio M."/>
            <person name="Oren A."/>
            <person name="Chaudhuri R.R."/>
            <person name="La Ragione R."/>
            <person name="Hildebrand F."/>
            <person name="Pallen M.J."/>
        </authorList>
    </citation>
    <scope>NUCLEOTIDE SEQUENCE</scope>
    <source>
        <strain evidence="2">ChiHcolR34-3080</strain>
    </source>
</reference>